<dbReference type="Pfam" id="PF00924">
    <property type="entry name" value="MS_channel_2nd"/>
    <property type="match status" value="1"/>
</dbReference>
<feature type="transmembrane region" description="Helical" evidence="8">
    <location>
        <begin position="419"/>
        <end position="440"/>
    </location>
</feature>
<evidence type="ECO:0000313" key="13">
    <source>
        <dbReference type="Proteomes" id="UP001483337"/>
    </source>
</evidence>
<gene>
    <name evidence="12" type="ORF">WJM97_20450</name>
</gene>
<keyword evidence="13" id="KW-1185">Reference proteome</keyword>
<feature type="region of interest" description="Disordered" evidence="7">
    <location>
        <begin position="33"/>
        <end position="54"/>
    </location>
</feature>
<dbReference type="PANTHER" id="PTHR30221">
    <property type="entry name" value="SMALL-CONDUCTANCE MECHANOSENSITIVE CHANNEL"/>
    <property type="match status" value="1"/>
</dbReference>
<evidence type="ECO:0000313" key="12">
    <source>
        <dbReference type="EMBL" id="WZB87696.1"/>
    </source>
</evidence>
<dbReference type="InterPro" id="IPR023408">
    <property type="entry name" value="MscS_beta-dom_sf"/>
</dbReference>
<protein>
    <submittedName>
        <fullName evidence="12">Mechanosensitive ion channel domain-containing protein</fullName>
    </submittedName>
</protein>
<dbReference type="InterPro" id="IPR049278">
    <property type="entry name" value="MS_channel_C"/>
</dbReference>
<dbReference type="InterPro" id="IPR011066">
    <property type="entry name" value="MscS_channel_C_sf"/>
</dbReference>
<evidence type="ECO:0000256" key="1">
    <source>
        <dbReference type="ARBA" id="ARBA00004651"/>
    </source>
</evidence>
<organism evidence="12 13">
    <name type="scientific">Okeanomitos corallinicola TIOX110</name>
    <dbReference type="NCBI Taxonomy" id="3133117"/>
    <lineage>
        <taxon>Bacteria</taxon>
        <taxon>Bacillati</taxon>
        <taxon>Cyanobacteriota</taxon>
        <taxon>Cyanophyceae</taxon>
        <taxon>Nostocales</taxon>
        <taxon>Aphanizomenonaceae</taxon>
        <taxon>Okeanomitos</taxon>
    </lineage>
</organism>
<name>A0ABZ2UQP8_9CYAN</name>
<proteinExistence type="inferred from homology"/>
<keyword evidence="6 8" id="KW-0472">Membrane</keyword>
<comment type="subcellular location">
    <subcellularLocation>
        <location evidence="1">Cell membrane</location>
        <topology evidence="1">Multi-pass membrane protein</topology>
    </subcellularLocation>
</comment>
<dbReference type="Gene3D" id="3.30.70.100">
    <property type="match status" value="1"/>
</dbReference>
<feature type="domain" description="Mechanosensitive ion channel MscS C-terminal" evidence="11">
    <location>
        <begin position="585"/>
        <end position="660"/>
    </location>
</feature>
<dbReference type="SUPFAM" id="SSF82689">
    <property type="entry name" value="Mechanosensitive channel protein MscS (YggB), C-terminal domain"/>
    <property type="match status" value="1"/>
</dbReference>
<dbReference type="PANTHER" id="PTHR30221:SF1">
    <property type="entry name" value="SMALL-CONDUCTANCE MECHANOSENSITIVE CHANNEL"/>
    <property type="match status" value="1"/>
</dbReference>
<feature type="signal peptide" evidence="9">
    <location>
        <begin position="1"/>
        <end position="26"/>
    </location>
</feature>
<feature type="compositionally biased region" description="Polar residues" evidence="7">
    <location>
        <begin position="105"/>
        <end position="123"/>
    </location>
</feature>
<keyword evidence="9" id="KW-0732">Signal</keyword>
<dbReference type="InterPro" id="IPR045275">
    <property type="entry name" value="MscS_archaea/bacteria_type"/>
</dbReference>
<evidence type="ECO:0000256" key="4">
    <source>
        <dbReference type="ARBA" id="ARBA00022692"/>
    </source>
</evidence>
<evidence type="ECO:0000256" key="3">
    <source>
        <dbReference type="ARBA" id="ARBA00022475"/>
    </source>
</evidence>
<dbReference type="Pfam" id="PF21082">
    <property type="entry name" value="MS_channel_3rd"/>
    <property type="match status" value="1"/>
</dbReference>
<evidence type="ECO:0000256" key="8">
    <source>
        <dbReference type="SAM" id="Phobius"/>
    </source>
</evidence>
<feature type="chain" id="PRO_5045663913" evidence="9">
    <location>
        <begin position="27"/>
        <end position="702"/>
    </location>
</feature>
<evidence type="ECO:0000256" key="9">
    <source>
        <dbReference type="SAM" id="SignalP"/>
    </source>
</evidence>
<dbReference type="InterPro" id="IPR006685">
    <property type="entry name" value="MscS_channel_2nd"/>
</dbReference>
<dbReference type="SUPFAM" id="SSF50182">
    <property type="entry name" value="Sm-like ribonucleoproteins"/>
    <property type="match status" value="1"/>
</dbReference>
<dbReference type="Gene3D" id="1.20.120.330">
    <property type="entry name" value="Nucleotidyltransferases domain 2"/>
    <property type="match status" value="1"/>
</dbReference>
<keyword evidence="3" id="KW-1003">Cell membrane</keyword>
<dbReference type="RefSeq" id="WP_353930608.1">
    <property type="nucleotide sequence ID" value="NZ_CP150886.1"/>
</dbReference>
<accession>A0ABZ2UQP8</accession>
<evidence type="ECO:0000259" key="11">
    <source>
        <dbReference type="Pfam" id="PF21082"/>
    </source>
</evidence>
<feature type="domain" description="Mechanosensitive ion channel MscS" evidence="10">
    <location>
        <begin position="508"/>
        <end position="573"/>
    </location>
</feature>
<keyword evidence="5 8" id="KW-1133">Transmembrane helix</keyword>
<dbReference type="Gene3D" id="1.10.287.1260">
    <property type="match status" value="1"/>
</dbReference>
<dbReference type="InterPro" id="IPR011014">
    <property type="entry name" value="MscS_channel_TM-2"/>
</dbReference>
<keyword evidence="4 8" id="KW-0812">Transmembrane</keyword>
<dbReference type="EMBL" id="CP150886">
    <property type="protein sequence ID" value="WZB87696.1"/>
    <property type="molecule type" value="Genomic_DNA"/>
</dbReference>
<evidence type="ECO:0000256" key="2">
    <source>
        <dbReference type="ARBA" id="ARBA00008017"/>
    </source>
</evidence>
<reference evidence="12 13" key="1">
    <citation type="submission" date="2024-04" db="EMBL/GenBank/DDBJ databases">
        <title>Okeanomitos corallinicola gen. &amp; sp. nov. (Nostocales, Cyanobacteria), a new toxic marine heterocyst-forming cyanobacterium from a coral reef.</title>
        <authorList>
            <person name="Li H."/>
            <person name="Li R."/>
            <person name="Kang J."/>
            <person name="Hii K.S."/>
            <person name="Mohamed H.F."/>
            <person name="Xu X."/>
            <person name="Luo Z."/>
        </authorList>
    </citation>
    <scope>NUCLEOTIDE SEQUENCE [LARGE SCALE GENOMIC DNA]</scope>
    <source>
        <strain evidence="12 13">TIOX110</strain>
    </source>
</reference>
<dbReference type="InterPro" id="IPR010920">
    <property type="entry name" value="LSM_dom_sf"/>
</dbReference>
<feature type="region of interest" description="Disordered" evidence="7">
    <location>
        <begin position="105"/>
        <end position="142"/>
    </location>
</feature>
<dbReference type="Proteomes" id="UP001483337">
    <property type="component" value="Chromosome"/>
</dbReference>
<sequence length="702" mass="77421">MRYRVRAILLASVVCVFTLWSIPARTEEQAAESATTEKVQSAPAGNPEFAVTTQDPTVPVDELQLLLKPLTLAELENESAAWLVLLKNKVQQISDAEIAIKRQNQSINKQQEASDSLTKSQESLKAAEEQLKTATPGSPEYEEATKKLEAAKEDLKKAQESIQQAKEAKQDIQKDDNLKDAIDKAKETEELDKAKIALEEAKKQREELTAGSLAYENATRKIDKLDAAIVAFEEAQTTQKETVPDSPEFKAATQKLEAAQQSLKKAMEEIEGTKTPDAAKKTSQELNKAETALENTKIESDGSTKIAGSIDSLKDKESLKQKGGKLEKAAEQLDKNAEEEAKFKNQLVVTVTNLQAERTALVDRFKVVLDELERKGGDPAAYKKYIEAISIVNIDLQDTEGAGLRIISWMKSEEGGLRWAINFGKFFGILAVSVVASQAIGNVTNKSLKQFDGGSELLRQFIVMVIKRGGVVVGVMLALTALEVSLGPILALVGGVSFVLAFALQSNLGNLASGLMIMFNKPFDIGDEIKVSGIWGYVDSISLASTNIKGFLGQMYVIPNNNVWGGMIENLTHGENRKVSIWLRIGMNEDLAKVQKLLVEIIQSHPKILEDPKPGKFLWSVEEYYFSIGVSGWTKKDDFWGVHEDVIQMIQERFKQENIPVAPTPERKIYYFSEGGAMNEITGSSDALIPSFPEERNLTYES</sequence>
<evidence type="ECO:0000256" key="7">
    <source>
        <dbReference type="SAM" id="MobiDB-lite"/>
    </source>
</evidence>
<comment type="similarity">
    <text evidence="2">Belongs to the MscS (TC 1.A.23) family.</text>
</comment>
<feature type="transmembrane region" description="Helical" evidence="8">
    <location>
        <begin position="461"/>
        <end position="482"/>
    </location>
</feature>
<evidence type="ECO:0000256" key="5">
    <source>
        <dbReference type="ARBA" id="ARBA00022989"/>
    </source>
</evidence>
<dbReference type="SUPFAM" id="SSF82861">
    <property type="entry name" value="Mechanosensitive channel protein MscS (YggB), transmembrane region"/>
    <property type="match status" value="1"/>
</dbReference>
<evidence type="ECO:0000256" key="6">
    <source>
        <dbReference type="ARBA" id="ARBA00023136"/>
    </source>
</evidence>
<dbReference type="Gene3D" id="2.30.30.60">
    <property type="match status" value="1"/>
</dbReference>
<evidence type="ECO:0000259" key="10">
    <source>
        <dbReference type="Pfam" id="PF00924"/>
    </source>
</evidence>